<evidence type="ECO:0000256" key="5">
    <source>
        <dbReference type="ARBA" id="ARBA00022833"/>
    </source>
</evidence>
<dbReference type="PANTHER" id="PTHR22770">
    <property type="entry name" value="UBIQUITIN CONJUGATING ENZYME 7 INTERACTING PROTEIN-RELATED"/>
    <property type="match status" value="1"/>
</dbReference>
<reference evidence="7" key="1">
    <citation type="submission" date="2022-11" db="UniProtKB">
        <authorList>
            <consortium name="WormBaseParasite"/>
        </authorList>
    </citation>
    <scope>IDENTIFICATION</scope>
</reference>
<evidence type="ECO:0000313" key="6">
    <source>
        <dbReference type="Proteomes" id="UP000887565"/>
    </source>
</evidence>
<dbReference type="Proteomes" id="UP000887565">
    <property type="component" value="Unplaced"/>
</dbReference>
<evidence type="ECO:0000256" key="2">
    <source>
        <dbReference type="ARBA" id="ARBA00022723"/>
    </source>
</evidence>
<keyword evidence="3" id="KW-0863">Zinc-finger</keyword>
<sequence>MADAVIRVCYSCKAKLIKQDGCNKITCRCGAKMCYICRKAITDYSHFCNHPRNPGQPCSKCMACYLWEDPELRDNKNINQIKVEAKVEQQNSGLKQTEIGAKITAPHPMHGARRVVAPVRPPIFGDVPRAVLDAVFANFQAQPPLPLYRQRPILAPQAFRTNAPQVQRHRLIGPQQAQNPYFQYMDNNKNNN</sequence>
<dbReference type="CDD" id="cd20353">
    <property type="entry name" value="Rcat_RBR_RNF216"/>
    <property type="match status" value="1"/>
</dbReference>
<comment type="pathway">
    <text evidence="1">Protein modification; protein ubiquitination.</text>
</comment>
<protein>
    <submittedName>
        <fullName evidence="7">RING-type domain-containing protein</fullName>
    </submittedName>
</protein>
<keyword evidence="4" id="KW-0833">Ubl conjugation pathway</keyword>
<dbReference type="InterPro" id="IPR047546">
    <property type="entry name" value="Rcat_RBR_RNF216"/>
</dbReference>
<dbReference type="GO" id="GO:0008270">
    <property type="term" value="F:zinc ion binding"/>
    <property type="evidence" value="ECO:0007669"/>
    <property type="project" value="UniProtKB-KW"/>
</dbReference>
<keyword evidence="5" id="KW-0862">Zinc</keyword>
<dbReference type="Gene3D" id="1.20.120.1750">
    <property type="match status" value="1"/>
</dbReference>
<dbReference type="WBParaSite" id="nRc.2.0.1.t18041-RA">
    <property type="protein sequence ID" value="nRc.2.0.1.t18041-RA"/>
    <property type="gene ID" value="nRc.2.0.1.g18041"/>
</dbReference>
<name>A0A915IW73_ROMCU</name>
<keyword evidence="2" id="KW-0479">Metal-binding</keyword>
<evidence type="ECO:0000313" key="7">
    <source>
        <dbReference type="WBParaSite" id="nRc.2.0.1.t18041-RA"/>
    </source>
</evidence>
<accession>A0A915IW73</accession>
<keyword evidence="6" id="KW-1185">Reference proteome</keyword>
<proteinExistence type="predicted"/>
<dbReference type="AlphaFoldDB" id="A0A915IW73"/>
<evidence type="ECO:0000256" key="4">
    <source>
        <dbReference type="ARBA" id="ARBA00022786"/>
    </source>
</evidence>
<dbReference type="Pfam" id="PF26200">
    <property type="entry name" value="Rcat_RNF216"/>
    <property type="match status" value="1"/>
</dbReference>
<dbReference type="InterPro" id="IPR051628">
    <property type="entry name" value="LUBAC_E3_Ligases"/>
</dbReference>
<dbReference type="SUPFAM" id="SSF57850">
    <property type="entry name" value="RING/U-box"/>
    <property type="match status" value="1"/>
</dbReference>
<evidence type="ECO:0000256" key="3">
    <source>
        <dbReference type="ARBA" id="ARBA00022771"/>
    </source>
</evidence>
<dbReference type="PANTHER" id="PTHR22770:SF47">
    <property type="entry name" value="E3 UBIQUITIN-PROTEIN LIGASE RNF216"/>
    <property type="match status" value="1"/>
</dbReference>
<organism evidence="6 7">
    <name type="scientific">Romanomermis culicivorax</name>
    <name type="common">Nematode worm</name>
    <dbReference type="NCBI Taxonomy" id="13658"/>
    <lineage>
        <taxon>Eukaryota</taxon>
        <taxon>Metazoa</taxon>
        <taxon>Ecdysozoa</taxon>
        <taxon>Nematoda</taxon>
        <taxon>Enoplea</taxon>
        <taxon>Dorylaimia</taxon>
        <taxon>Mermithida</taxon>
        <taxon>Mermithoidea</taxon>
        <taxon>Mermithidae</taxon>
        <taxon>Romanomermis</taxon>
    </lineage>
</organism>
<evidence type="ECO:0000256" key="1">
    <source>
        <dbReference type="ARBA" id="ARBA00004906"/>
    </source>
</evidence>